<proteinExistence type="predicted"/>
<organism evidence="1 2">
    <name type="scientific">Lasiodiplodia mahajangana</name>
    <dbReference type="NCBI Taxonomy" id="1108764"/>
    <lineage>
        <taxon>Eukaryota</taxon>
        <taxon>Fungi</taxon>
        <taxon>Dikarya</taxon>
        <taxon>Ascomycota</taxon>
        <taxon>Pezizomycotina</taxon>
        <taxon>Dothideomycetes</taxon>
        <taxon>Dothideomycetes incertae sedis</taxon>
        <taxon>Botryosphaeriales</taxon>
        <taxon>Botryosphaeriaceae</taxon>
        <taxon>Lasiodiplodia</taxon>
    </lineage>
</organism>
<dbReference type="EMBL" id="JAPUUL010001937">
    <property type="protein sequence ID" value="KAJ8126272.1"/>
    <property type="molecule type" value="Genomic_DNA"/>
</dbReference>
<accession>A0ACC2JFV2</accession>
<name>A0ACC2JFV2_9PEZI</name>
<reference evidence="1" key="1">
    <citation type="submission" date="2022-12" db="EMBL/GenBank/DDBJ databases">
        <title>Genome Sequence of Lasiodiplodia mahajangana.</title>
        <authorList>
            <person name="Buettner E."/>
        </authorList>
    </citation>
    <scope>NUCLEOTIDE SEQUENCE</scope>
    <source>
        <strain evidence="1">VT137</strain>
    </source>
</reference>
<evidence type="ECO:0000313" key="1">
    <source>
        <dbReference type="EMBL" id="KAJ8126272.1"/>
    </source>
</evidence>
<dbReference type="Proteomes" id="UP001153332">
    <property type="component" value="Unassembled WGS sequence"/>
</dbReference>
<sequence length="1497" mass="164013">MADQDMRLRLVVRRNGLPELRLMWHVQLSSNPTISKLLEQLNDHVPLEGEHWGLEDYAVELHDNDGTDFECLHYQLVRSVLKPDDRVFIRALDRDDHRRRRISGRLQISSDGRHLIDGVPFGRPHLRASTGRPATHIPPRKRLKFTDTQSDDEDSNERLESERRSQVRYITDGLMDRDSNSSTSDYIDSASDGDELNSLSNESRAEDDSNEESDQDVGEEEDDDQDLGQEARDLAAENAMIDEPRENMIILDAPDKLVALHTAFPTAGIDMCKKVLAALDFDLKTAHTVLSEGFSPEMSQEALLTWTPSSINTNTNPEQSQALVLSASTDGTASERPTKKRKLRDQSPAEDPDSDVDEGDNASLIRKYDHAGFPPGTITSGTGLSHMAAISASFDTSKINGNSEATSTTLKARTEEPLETDDDTSSSGSSSDSDASSDGSDDTSDEDSSSSDSSSLPSSDSASVSDSDSSSLSSSDSSDNSDSGSDDDLDDGADPQPGTHDDVPSSPSNGSGSDSDSGPEEYPFKTISHNGPTATDKDAGESSGSSDDSSDSSESEDTDDESHNTDAPTSHAITTAQTLPQTRSSAKSTQENNAIPVPPGAGKESTRRRNARRRAAKLAKRETHATDGHTNNASTAGGISTEGETTTDEAALFKAKREALLQALETGGIEIRPSGESSLDHSFIEADTMKRKRTEENNTILQPDENEAAVETVTNLQNDEQEGSPASQKRRRIDLGTSRRFVFNALGLRNPKTKEDEDQLRNKLQANVPLRGSQQRSSQSEPSVDKATNADNDQDPNAWKLKINYRAVECCHDGVELSPAPFPFQQRWDPQQQNFSTSKKNRRGGHSKRAQRNQAQYYDDDSRPGKKRKRHDPYNAIDNGYDDMYDREEVTSQTDIRLNYDDIESQGCDRDNDTEHGISQATDFDDLPSLPKDVSVLPILRPGQAEAGMVITWQKWSCSSATNWQPQLSRVTAIVVTVDENAVILKVCLAKRDRHLDGNEKRYDHRTGQRIYDKFEAPDLGEDGDTDDPDDTGVDEGYRDVPWAEMQDPRILQQPLDTTVEFDSNSKCIDSVEIDGTTTGIESQPKPSAPPVPSQQKSDAIASPSSPIGLEPAQPTSEENSIDIIPRSDQSPELGDSWVESSSKVASNSISYQAEESQQTTNSAMSDISQISSPSRQLHETTSQAIGSNSPVYNWTRTTSVGRTESPPPRSTTPSSVPLPATISSQVIVGTPVVLRPIIPPSSSSLHSGRQPDYTMDVEGHQLDPFDATDEIDHESHDNRHKSSSSVHSSPTPRPARRTATPDQPNKMHKNKITSPSPIISPTSRSLPSSPSSVWCTAVTSLSTQSPWRTQPSSVISKPSASRLARDAKYEEAMRRLDEEFDNLSDAESPLPATNSLATNSLATDSLDVKRESSSQFPLPPRALDAISPPPRRRSSKPFTIPPGTQVVELSSDSEPIYEENYADDEIDETYSPEQNSMPRGDGWVKKRQRTTRRSIV</sequence>
<gene>
    <name evidence="1" type="ORF">O1611_g7367</name>
</gene>
<evidence type="ECO:0000313" key="2">
    <source>
        <dbReference type="Proteomes" id="UP001153332"/>
    </source>
</evidence>
<keyword evidence="2" id="KW-1185">Reference proteome</keyword>
<protein>
    <submittedName>
        <fullName evidence="1">Uncharacterized protein</fullName>
    </submittedName>
</protein>
<comment type="caution">
    <text evidence="1">The sequence shown here is derived from an EMBL/GenBank/DDBJ whole genome shotgun (WGS) entry which is preliminary data.</text>
</comment>